<accession>A0ABR4KSY0</accession>
<dbReference type="Proteomes" id="UP001610446">
    <property type="component" value="Unassembled WGS sequence"/>
</dbReference>
<reference evidence="1 2" key="1">
    <citation type="submission" date="2024-07" db="EMBL/GenBank/DDBJ databases">
        <title>Section-level genome sequencing and comparative genomics of Aspergillus sections Usti and Cavernicolus.</title>
        <authorList>
            <consortium name="Lawrence Berkeley National Laboratory"/>
            <person name="Nybo J.L."/>
            <person name="Vesth T.C."/>
            <person name="Theobald S."/>
            <person name="Frisvad J.C."/>
            <person name="Larsen T.O."/>
            <person name="Kjaerboelling I."/>
            <person name="Rothschild-Mancinelli K."/>
            <person name="Lyhne E.K."/>
            <person name="Kogle M.E."/>
            <person name="Barry K."/>
            <person name="Clum A."/>
            <person name="Na H."/>
            <person name="Ledsgaard L."/>
            <person name="Lin J."/>
            <person name="Lipzen A."/>
            <person name="Kuo A."/>
            <person name="Riley R."/>
            <person name="Mondo S."/>
            <person name="Labutti K."/>
            <person name="Haridas S."/>
            <person name="Pangalinan J."/>
            <person name="Salamov A.A."/>
            <person name="Simmons B.A."/>
            <person name="Magnuson J.K."/>
            <person name="Chen J."/>
            <person name="Drula E."/>
            <person name="Henrissat B."/>
            <person name="Wiebenga A."/>
            <person name="Lubbers R.J."/>
            <person name="Gomes A.C."/>
            <person name="Makela M.R."/>
            <person name="Stajich J."/>
            <person name="Grigoriev I.V."/>
            <person name="Mortensen U.H."/>
            <person name="De Vries R.P."/>
            <person name="Baker S.E."/>
            <person name="Andersen M.R."/>
        </authorList>
    </citation>
    <scope>NUCLEOTIDE SEQUENCE [LARGE SCALE GENOMIC DNA]</scope>
    <source>
        <strain evidence="1 2">CBS 123904</strain>
    </source>
</reference>
<evidence type="ECO:0000313" key="2">
    <source>
        <dbReference type="Proteomes" id="UP001610446"/>
    </source>
</evidence>
<evidence type="ECO:0000313" key="1">
    <source>
        <dbReference type="EMBL" id="KAL2855396.1"/>
    </source>
</evidence>
<gene>
    <name evidence="1" type="ORF">BJY01DRAFT_11898</name>
</gene>
<organism evidence="1 2">
    <name type="scientific">Aspergillus pseudoustus</name>
    <dbReference type="NCBI Taxonomy" id="1810923"/>
    <lineage>
        <taxon>Eukaryota</taxon>
        <taxon>Fungi</taxon>
        <taxon>Dikarya</taxon>
        <taxon>Ascomycota</taxon>
        <taxon>Pezizomycotina</taxon>
        <taxon>Eurotiomycetes</taxon>
        <taxon>Eurotiomycetidae</taxon>
        <taxon>Eurotiales</taxon>
        <taxon>Aspergillaceae</taxon>
        <taxon>Aspergillus</taxon>
        <taxon>Aspergillus subgen. Nidulantes</taxon>
    </lineage>
</organism>
<keyword evidence="2" id="KW-1185">Reference proteome</keyword>
<sequence length="112" mass="12181">MLGLAVVFLDLGFDEINGDAEYFCHATVGSVLEELKGLVVRGLLSCRQAGILQRGLVHTKLEQFLSTCHTEDRAKDKYLLKPVPSGKGAGILFSDQVGQSEWLSLLQGHAQP</sequence>
<dbReference type="EMBL" id="JBFXLU010000011">
    <property type="protein sequence ID" value="KAL2855396.1"/>
    <property type="molecule type" value="Genomic_DNA"/>
</dbReference>
<proteinExistence type="predicted"/>
<comment type="caution">
    <text evidence="1">The sequence shown here is derived from an EMBL/GenBank/DDBJ whole genome shotgun (WGS) entry which is preliminary data.</text>
</comment>
<name>A0ABR4KSY0_9EURO</name>
<protein>
    <submittedName>
        <fullName evidence="1">Uncharacterized protein</fullName>
    </submittedName>
</protein>